<evidence type="ECO:0000313" key="3">
    <source>
        <dbReference type="EMBL" id="MCP2176103.1"/>
    </source>
</evidence>
<accession>A0ABT1HEI6</accession>
<dbReference type="Proteomes" id="UP001206895">
    <property type="component" value="Unassembled WGS sequence"/>
</dbReference>
<keyword evidence="2" id="KW-1133">Transmembrane helix</keyword>
<protein>
    <recommendedName>
        <fullName evidence="5">Anti-sigma-M factor RsmA</fullName>
    </recommendedName>
</protein>
<keyword evidence="4" id="KW-1185">Reference proteome</keyword>
<feature type="region of interest" description="Disordered" evidence="1">
    <location>
        <begin position="245"/>
        <end position="266"/>
    </location>
</feature>
<feature type="region of interest" description="Disordered" evidence="1">
    <location>
        <begin position="90"/>
        <end position="112"/>
    </location>
</feature>
<feature type="region of interest" description="Disordered" evidence="1">
    <location>
        <begin position="148"/>
        <end position="168"/>
    </location>
</feature>
<evidence type="ECO:0000256" key="2">
    <source>
        <dbReference type="SAM" id="Phobius"/>
    </source>
</evidence>
<evidence type="ECO:0000256" key="1">
    <source>
        <dbReference type="SAM" id="MobiDB-lite"/>
    </source>
</evidence>
<dbReference type="RefSeq" id="WP_253661124.1">
    <property type="nucleotide sequence ID" value="NZ_BAAAJQ010000001.1"/>
</dbReference>
<feature type="compositionally biased region" description="Polar residues" evidence="1">
    <location>
        <begin position="245"/>
        <end position="258"/>
    </location>
</feature>
<evidence type="ECO:0008006" key="5">
    <source>
        <dbReference type="Google" id="ProtNLM"/>
    </source>
</evidence>
<reference evidence="3 4" key="1">
    <citation type="submission" date="2022-06" db="EMBL/GenBank/DDBJ databases">
        <title>Genomic Encyclopedia of Archaeal and Bacterial Type Strains, Phase II (KMG-II): from individual species to whole genera.</title>
        <authorList>
            <person name="Goeker M."/>
        </authorList>
    </citation>
    <scope>NUCLEOTIDE SEQUENCE [LARGE SCALE GENOMIC DNA]</scope>
    <source>
        <strain evidence="3 4">DSM 44693</strain>
    </source>
</reference>
<proteinExistence type="predicted"/>
<keyword evidence="2" id="KW-0812">Transmembrane</keyword>
<dbReference type="EMBL" id="JAMTCJ010000002">
    <property type="protein sequence ID" value="MCP2176103.1"/>
    <property type="molecule type" value="Genomic_DNA"/>
</dbReference>
<comment type="caution">
    <text evidence="3">The sequence shown here is derived from an EMBL/GenBank/DDBJ whole genome shotgun (WGS) entry which is preliminary data.</text>
</comment>
<organism evidence="3 4">
    <name type="scientific">Williamsia maris</name>
    <dbReference type="NCBI Taxonomy" id="72806"/>
    <lineage>
        <taxon>Bacteria</taxon>
        <taxon>Bacillati</taxon>
        <taxon>Actinomycetota</taxon>
        <taxon>Actinomycetes</taxon>
        <taxon>Mycobacteriales</taxon>
        <taxon>Nocardiaceae</taxon>
        <taxon>Williamsia</taxon>
    </lineage>
</organism>
<feature type="transmembrane region" description="Helical" evidence="2">
    <location>
        <begin position="122"/>
        <end position="144"/>
    </location>
</feature>
<evidence type="ECO:0000313" key="4">
    <source>
        <dbReference type="Proteomes" id="UP001206895"/>
    </source>
</evidence>
<keyword evidence="2" id="KW-0472">Membrane</keyword>
<name>A0ABT1HEI6_9NOCA</name>
<gene>
    <name evidence="3" type="ORF">LX13_001922</name>
</gene>
<sequence length="266" mass="27093">MTDRQSADGPTSVPSGPPFPVDLVADLHAGVLPDEVAAELWPRVRADPDAMGVIAALDATRSDLASAPVDAEPPPPAVAARIESTLAAIRSDTTAPDTPVPPVESIEDARDRHRDARRRRGMVIASIAAGIIAVVTLVVAVLTASMSSQGDTERADDTTAPMSTPAQSAEVQVGALLSVLGRDDATFTGQSGPDRLRRCLSANDVAPTTGVVGSGPLTIGGRQAVVVLLSTGVAGRFEALVVGSSCDSGTPATISRRTLGSPRPTG</sequence>